<dbReference type="InterPro" id="IPR025886">
    <property type="entry name" value="PP2-like"/>
</dbReference>
<reference evidence="2 3" key="4">
    <citation type="journal article" date="2011" name="BMC Genomics">
        <title>RNA-Seq improves annotation of protein-coding genes in the cucumber genome.</title>
        <authorList>
            <person name="Li Z."/>
            <person name="Zhang Z."/>
            <person name="Yan P."/>
            <person name="Huang S."/>
            <person name="Fei Z."/>
            <person name="Lin K."/>
        </authorList>
    </citation>
    <scope>NUCLEOTIDE SEQUENCE [LARGE SCALE GENOMIC DNA]</scope>
    <source>
        <strain evidence="3">cv. 9930</strain>
    </source>
</reference>
<dbReference type="PANTHER" id="PTHR32278">
    <property type="entry name" value="F-BOX DOMAIN-CONTAINING PROTEIN"/>
    <property type="match status" value="1"/>
</dbReference>
<reference evidence="2 3" key="2">
    <citation type="journal article" date="2009" name="PLoS ONE">
        <title>An integrated genetic and cytogenetic map of the cucumber genome.</title>
        <authorList>
            <person name="Ren Y."/>
            <person name="Zhang Z."/>
            <person name="Liu J."/>
            <person name="Staub J.E."/>
            <person name="Han Y."/>
            <person name="Cheng Z."/>
            <person name="Li X."/>
            <person name="Lu J."/>
            <person name="Miao H."/>
            <person name="Kang H."/>
            <person name="Xie B."/>
            <person name="Gu X."/>
            <person name="Wang X."/>
            <person name="Du Y."/>
            <person name="Jin W."/>
            <person name="Huang S."/>
        </authorList>
    </citation>
    <scope>NUCLEOTIDE SEQUENCE [LARGE SCALE GENOMIC DNA]</scope>
    <source>
        <strain evidence="3">cv. 9930</strain>
    </source>
</reference>
<proteinExistence type="predicted"/>
<name>A0A0A0LX65_CUCSA</name>
<dbReference type="PANTHER" id="PTHR32278:SF143">
    <property type="entry name" value="F-BOX PROTEIN PP2-B1"/>
    <property type="match status" value="1"/>
</dbReference>
<evidence type="ECO:0000313" key="3">
    <source>
        <dbReference type="Proteomes" id="UP000029981"/>
    </source>
</evidence>
<dbReference type="SMART" id="SM00256">
    <property type="entry name" value="FBOX"/>
    <property type="match status" value="1"/>
</dbReference>
<dbReference type="KEGG" id="csv:101208488"/>
<dbReference type="OMA" id="KYNTINQ"/>
<dbReference type="EMBL" id="CM002922">
    <property type="protein sequence ID" value="KGN65432.1"/>
    <property type="molecule type" value="Genomic_DNA"/>
</dbReference>
<dbReference type="SUPFAM" id="SSF81383">
    <property type="entry name" value="F-box domain"/>
    <property type="match status" value="1"/>
</dbReference>
<evidence type="ECO:0000313" key="2">
    <source>
        <dbReference type="EMBL" id="KGN65432.1"/>
    </source>
</evidence>
<reference evidence="2 3" key="3">
    <citation type="journal article" date="2010" name="BMC Genomics">
        <title>Transcriptome sequencing and comparative analysis of cucumber flowers with different sex types.</title>
        <authorList>
            <person name="Guo S."/>
            <person name="Zheng Y."/>
            <person name="Joung J.G."/>
            <person name="Liu S."/>
            <person name="Zhang Z."/>
            <person name="Crasta O.R."/>
            <person name="Sobral B.W."/>
            <person name="Xu Y."/>
            <person name="Huang S."/>
            <person name="Fei Z."/>
        </authorList>
    </citation>
    <scope>NUCLEOTIDE SEQUENCE [LARGE SCALE GENOMIC DNA]</scope>
    <source>
        <strain evidence="3">cv. 9930</strain>
    </source>
</reference>
<reference evidence="2 3" key="1">
    <citation type="journal article" date="2009" name="Nat. Genet.">
        <title>The genome of the cucumber, Cucumis sativus L.</title>
        <authorList>
            <person name="Huang S."/>
            <person name="Li R."/>
            <person name="Zhang Z."/>
            <person name="Li L."/>
            <person name="Gu X."/>
            <person name="Fan W."/>
            <person name="Lucas W.J."/>
            <person name="Wang X."/>
            <person name="Xie B."/>
            <person name="Ni P."/>
            <person name="Ren Y."/>
            <person name="Zhu H."/>
            <person name="Li J."/>
            <person name="Lin K."/>
            <person name="Jin W."/>
            <person name="Fei Z."/>
            <person name="Li G."/>
            <person name="Staub J."/>
            <person name="Kilian A."/>
            <person name="van der Vossen E.A."/>
            <person name="Wu Y."/>
            <person name="Guo J."/>
            <person name="He J."/>
            <person name="Jia Z."/>
            <person name="Ren Y."/>
            <person name="Tian G."/>
            <person name="Lu Y."/>
            <person name="Ruan J."/>
            <person name="Qian W."/>
            <person name="Wang M."/>
            <person name="Huang Q."/>
            <person name="Li B."/>
            <person name="Xuan Z."/>
            <person name="Cao J."/>
            <person name="Asan"/>
            <person name="Wu Z."/>
            <person name="Zhang J."/>
            <person name="Cai Q."/>
            <person name="Bai Y."/>
            <person name="Zhao B."/>
            <person name="Han Y."/>
            <person name="Li Y."/>
            <person name="Li X."/>
            <person name="Wang S."/>
            <person name="Shi Q."/>
            <person name="Liu S."/>
            <person name="Cho W.K."/>
            <person name="Kim J.Y."/>
            <person name="Xu Y."/>
            <person name="Heller-Uszynska K."/>
            <person name="Miao H."/>
            <person name="Cheng Z."/>
            <person name="Zhang S."/>
            <person name="Wu J."/>
            <person name="Yang Y."/>
            <person name="Kang H."/>
            <person name="Li M."/>
            <person name="Liang H."/>
            <person name="Ren X."/>
            <person name="Shi Z."/>
            <person name="Wen M."/>
            <person name="Jian M."/>
            <person name="Yang H."/>
            <person name="Zhang G."/>
            <person name="Yang Z."/>
            <person name="Chen R."/>
            <person name="Liu S."/>
            <person name="Li J."/>
            <person name="Ma L."/>
            <person name="Liu H."/>
            <person name="Zhou Y."/>
            <person name="Zhao J."/>
            <person name="Fang X."/>
            <person name="Li G."/>
            <person name="Fang L."/>
            <person name="Li Y."/>
            <person name="Liu D."/>
            <person name="Zheng H."/>
            <person name="Zhang Y."/>
            <person name="Qin N."/>
            <person name="Li Z."/>
            <person name="Yang G."/>
            <person name="Yang S."/>
            <person name="Bolund L."/>
            <person name="Kristiansen K."/>
            <person name="Zheng H."/>
            <person name="Li S."/>
            <person name="Zhang X."/>
            <person name="Yang H."/>
            <person name="Wang J."/>
            <person name="Sun R."/>
            <person name="Zhang B."/>
            <person name="Jiang S."/>
            <person name="Wang J."/>
            <person name="Du Y."/>
            <person name="Li S."/>
        </authorList>
    </citation>
    <scope>NUCLEOTIDE SEQUENCE [LARGE SCALE GENOMIC DNA]</scope>
    <source>
        <strain evidence="3">cv. 9930</strain>
    </source>
</reference>
<protein>
    <recommendedName>
        <fullName evidence="1">F-box domain-containing protein</fullName>
    </recommendedName>
</protein>
<dbReference type="InterPro" id="IPR036047">
    <property type="entry name" value="F-box-like_dom_sf"/>
</dbReference>
<evidence type="ECO:0000259" key="1">
    <source>
        <dbReference type="PROSITE" id="PS50181"/>
    </source>
</evidence>
<accession>A0A0A0LX65</accession>
<organism evidence="2 3">
    <name type="scientific">Cucumis sativus</name>
    <name type="common">Cucumber</name>
    <dbReference type="NCBI Taxonomy" id="3659"/>
    <lineage>
        <taxon>Eukaryota</taxon>
        <taxon>Viridiplantae</taxon>
        <taxon>Streptophyta</taxon>
        <taxon>Embryophyta</taxon>
        <taxon>Tracheophyta</taxon>
        <taxon>Spermatophyta</taxon>
        <taxon>Magnoliopsida</taxon>
        <taxon>eudicotyledons</taxon>
        <taxon>Gunneridae</taxon>
        <taxon>Pentapetalae</taxon>
        <taxon>rosids</taxon>
        <taxon>fabids</taxon>
        <taxon>Cucurbitales</taxon>
        <taxon>Cucurbitaceae</taxon>
        <taxon>Benincaseae</taxon>
        <taxon>Cucumis</taxon>
    </lineage>
</organism>
<dbReference type="Pfam" id="PF14299">
    <property type="entry name" value="PP2"/>
    <property type="match status" value="1"/>
</dbReference>
<dbReference type="OrthoDB" id="1918565at2759"/>
<dbReference type="STRING" id="3659.A0A0A0LX65"/>
<feature type="domain" description="F-box" evidence="1">
    <location>
        <begin position="15"/>
        <end position="61"/>
    </location>
</feature>
<gene>
    <name evidence="2" type="ORF">Csa_1G421920</name>
</gene>
<dbReference type="Gramene" id="KGN65432">
    <property type="protein sequence ID" value="KGN65432"/>
    <property type="gene ID" value="Csa_1G421920"/>
</dbReference>
<sequence>MEGEIKGKAMEGEQLSDFSSLPEGVVAKILSLTTPPDACVSSAVSKIFHAAAQSDIVWNQFLPTDWELFISRSNPNKLKFDPIFSPKKDIFFSLCYFPVLIDDGNKSFSLEKWSGKKCIMVGARDLSITWGENSDSSWEDHPDSRFAEVAVLLFEWWFEIRGRLSCRMLSPKTVYAAYFLFKLGERSYSGFNIDPTNATVGIIGHENHPKSVCLDPYVDQPLYLDQLIQWPQWPQWRRQFERRMAGLERPHKRHDGWFEIELGEFIGGDHGDDELEMALKEVKGSSSKGGLVVEGIEIRPKKLSRLHA</sequence>
<dbReference type="PROSITE" id="PS50181">
    <property type="entry name" value="FBOX"/>
    <property type="match status" value="1"/>
</dbReference>
<dbReference type="InterPro" id="IPR001810">
    <property type="entry name" value="F-box_dom"/>
</dbReference>
<dbReference type="CDD" id="cd22162">
    <property type="entry name" value="F-box_AtSKIP3-like"/>
    <property type="match status" value="1"/>
</dbReference>
<dbReference type="Gene3D" id="1.20.1280.50">
    <property type="match status" value="1"/>
</dbReference>
<keyword evidence="3" id="KW-1185">Reference proteome</keyword>
<dbReference type="Proteomes" id="UP000029981">
    <property type="component" value="Chromosome 1"/>
</dbReference>
<dbReference type="AlphaFoldDB" id="A0A0A0LX65"/>
<dbReference type="Pfam" id="PF00646">
    <property type="entry name" value="F-box"/>
    <property type="match status" value="1"/>
</dbReference>